<evidence type="ECO:0000313" key="3">
    <source>
        <dbReference type="EMBL" id="RDX90986.1"/>
    </source>
</evidence>
<proteinExistence type="predicted"/>
<sequence length="170" mass="19974">MYISRGDDRLSCKLFPRTLRGMAMHWLATLPPRSIRTFKDLANAFTSQFTTNKTKKLEVANLFDIKQNKSETFKSYLARFNNAIVRVNDPDQKFFVKAFQKGLRARQFSDSIMLRKPQSMEKIRTYAEKHIKVEEDQTDRIEAEKEPGSEVRLTMKGENKYPTKQRDYPP</sequence>
<gene>
    <name evidence="3" type="ORF">CR513_27091</name>
</gene>
<comment type="caution">
    <text evidence="3">The sequence shown here is derived from an EMBL/GenBank/DDBJ whole genome shotgun (WGS) entry which is preliminary data.</text>
</comment>
<name>A0A371GKD6_MUCPR</name>
<dbReference type="Pfam" id="PF03732">
    <property type="entry name" value="Retrotrans_gag"/>
    <property type="match status" value="1"/>
</dbReference>
<reference evidence="3" key="1">
    <citation type="submission" date="2018-05" db="EMBL/GenBank/DDBJ databases">
        <title>Draft genome of Mucuna pruriens seed.</title>
        <authorList>
            <person name="Nnadi N.E."/>
            <person name="Vos R."/>
            <person name="Hasami M.H."/>
            <person name="Devisetty U.K."/>
            <person name="Aguiy J.C."/>
        </authorList>
    </citation>
    <scope>NUCLEOTIDE SEQUENCE [LARGE SCALE GENOMIC DNA]</scope>
    <source>
        <strain evidence="3">JCA_2017</strain>
    </source>
</reference>
<dbReference type="EMBL" id="QJKJ01005235">
    <property type="protein sequence ID" value="RDX90986.1"/>
    <property type="molecule type" value="Genomic_DNA"/>
</dbReference>
<organism evidence="3 4">
    <name type="scientific">Mucuna pruriens</name>
    <name type="common">Velvet bean</name>
    <name type="synonym">Dolichos pruriens</name>
    <dbReference type="NCBI Taxonomy" id="157652"/>
    <lineage>
        <taxon>Eukaryota</taxon>
        <taxon>Viridiplantae</taxon>
        <taxon>Streptophyta</taxon>
        <taxon>Embryophyta</taxon>
        <taxon>Tracheophyta</taxon>
        <taxon>Spermatophyta</taxon>
        <taxon>Magnoliopsida</taxon>
        <taxon>eudicotyledons</taxon>
        <taxon>Gunneridae</taxon>
        <taxon>Pentapetalae</taxon>
        <taxon>rosids</taxon>
        <taxon>fabids</taxon>
        <taxon>Fabales</taxon>
        <taxon>Fabaceae</taxon>
        <taxon>Papilionoideae</taxon>
        <taxon>50 kb inversion clade</taxon>
        <taxon>NPAAA clade</taxon>
        <taxon>indigoferoid/millettioid clade</taxon>
        <taxon>Phaseoleae</taxon>
        <taxon>Mucuna</taxon>
    </lineage>
</organism>
<keyword evidence="4" id="KW-1185">Reference proteome</keyword>
<dbReference type="Proteomes" id="UP000257109">
    <property type="component" value="Unassembled WGS sequence"/>
</dbReference>
<protein>
    <recommendedName>
        <fullName evidence="2">Retrotransposon gag domain-containing protein</fullName>
    </recommendedName>
</protein>
<accession>A0A371GKD6</accession>
<dbReference type="PANTHER" id="PTHR33223">
    <property type="entry name" value="CCHC-TYPE DOMAIN-CONTAINING PROTEIN"/>
    <property type="match status" value="1"/>
</dbReference>
<dbReference type="InterPro" id="IPR005162">
    <property type="entry name" value="Retrotrans_gag_dom"/>
</dbReference>
<evidence type="ECO:0000313" key="4">
    <source>
        <dbReference type="Proteomes" id="UP000257109"/>
    </source>
</evidence>
<dbReference type="AlphaFoldDB" id="A0A371GKD6"/>
<dbReference type="PANTHER" id="PTHR33223:SF10">
    <property type="entry name" value="AMINOTRANSFERASE-LIKE PLANT MOBILE DOMAIN-CONTAINING PROTEIN"/>
    <property type="match status" value="1"/>
</dbReference>
<dbReference type="OrthoDB" id="1750444at2759"/>
<feature type="non-terminal residue" evidence="3">
    <location>
        <position position="1"/>
    </location>
</feature>
<evidence type="ECO:0000256" key="1">
    <source>
        <dbReference type="SAM" id="MobiDB-lite"/>
    </source>
</evidence>
<evidence type="ECO:0000259" key="2">
    <source>
        <dbReference type="Pfam" id="PF03732"/>
    </source>
</evidence>
<feature type="region of interest" description="Disordered" evidence="1">
    <location>
        <begin position="137"/>
        <end position="170"/>
    </location>
</feature>
<feature type="domain" description="Retrotransposon gag" evidence="2">
    <location>
        <begin position="13"/>
        <end position="104"/>
    </location>
</feature>